<dbReference type="EnsemblPlants" id="Kaladp0039s0004.1.v1.1">
    <property type="protein sequence ID" value="Kaladp0039s0004.1.v1.1.CDS.1"/>
    <property type="gene ID" value="Kaladp0039s0004.v1.1"/>
</dbReference>
<name>A0A7N0TJI3_KALFE</name>
<organism evidence="1 2">
    <name type="scientific">Kalanchoe fedtschenkoi</name>
    <name type="common">Lavender scallops</name>
    <name type="synonym">South American air plant</name>
    <dbReference type="NCBI Taxonomy" id="63787"/>
    <lineage>
        <taxon>Eukaryota</taxon>
        <taxon>Viridiplantae</taxon>
        <taxon>Streptophyta</taxon>
        <taxon>Embryophyta</taxon>
        <taxon>Tracheophyta</taxon>
        <taxon>Spermatophyta</taxon>
        <taxon>Magnoliopsida</taxon>
        <taxon>eudicotyledons</taxon>
        <taxon>Gunneridae</taxon>
        <taxon>Pentapetalae</taxon>
        <taxon>Saxifragales</taxon>
        <taxon>Crassulaceae</taxon>
        <taxon>Kalanchoe</taxon>
    </lineage>
</organism>
<evidence type="ECO:0000313" key="2">
    <source>
        <dbReference type="Proteomes" id="UP000594263"/>
    </source>
</evidence>
<sequence>MGRPPCCDKVGVKKGPWTPEEDIIKIKILIIQNSNKKSILFCMQIQNPRQKVGLIFFGLTTLTDMSSNRTRTQFGFSSLAEF</sequence>
<protein>
    <submittedName>
        <fullName evidence="1">Uncharacterized protein</fullName>
    </submittedName>
</protein>
<dbReference type="Gramene" id="Kaladp0039s0004.1.v1.1">
    <property type="protein sequence ID" value="Kaladp0039s0004.1.v1.1.CDS.1"/>
    <property type="gene ID" value="Kaladp0039s0004.v1.1"/>
</dbReference>
<evidence type="ECO:0000313" key="1">
    <source>
        <dbReference type="EnsemblPlants" id="Kaladp0039s0004.1.v1.1.CDS.1"/>
    </source>
</evidence>
<keyword evidence="2" id="KW-1185">Reference proteome</keyword>
<reference evidence="1" key="1">
    <citation type="submission" date="2021-01" db="UniProtKB">
        <authorList>
            <consortium name="EnsemblPlants"/>
        </authorList>
    </citation>
    <scope>IDENTIFICATION</scope>
</reference>
<proteinExistence type="predicted"/>
<dbReference type="AlphaFoldDB" id="A0A7N0TJI3"/>
<dbReference type="Proteomes" id="UP000594263">
    <property type="component" value="Unplaced"/>
</dbReference>
<accession>A0A7N0TJI3</accession>